<dbReference type="InterPro" id="IPR010281">
    <property type="entry name" value="DUF885"/>
</dbReference>
<evidence type="ECO:0008006" key="2">
    <source>
        <dbReference type="Google" id="ProtNLM"/>
    </source>
</evidence>
<feature type="non-terminal residue" evidence="1">
    <location>
        <position position="1"/>
    </location>
</feature>
<dbReference type="Pfam" id="PF05960">
    <property type="entry name" value="DUF885"/>
    <property type="match status" value="1"/>
</dbReference>
<dbReference type="AlphaFoldDB" id="A0A6J4HIH8"/>
<reference evidence="1" key="1">
    <citation type="submission" date="2020-02" db="EMBL/GenBank/DDBJ databases">
        <authorList>
            <person name="Meier V. D."/>
        </authorList>
    </citation>
    <scope>NUCLEOTIDE SEQUENCE</scope>
    <source>
        <strain evidence="1">AVDCRST_MAG41</strain>
    </source>
</reference>
<sequence>RVLFRSLREAYAPRAAAADAVGPERHAVARRLVLGADPDPAESYAWAWDELHRIEDELAAEAARVLPGAGPAEAAAHLDGTDVVVGQEAYRAWLQEQHDAAVARLDGVHFDIEPRLRAVDATLAIGSSSGSAYYTPPDEGFTRPGRTWWPLGDRDRFAVWAEQTTVFHEGVPGHHLQLGQARVLGDALSRHQRVGGVSGHAEGWALYAERLADELGWFDTPGRRLGMLKASALRAARVVIDLGLHLDLPLPPAEARRHGPRWTFAVATEVLRDRGRIAAHRLHPEVVRYCGWPAQATAYKLGERAWLAARAEARDRLGAGFDLKRWHTAALALGPVELDRFRAAMETA</sequence>
<name>A0A6J4HIH8_9ACTN</name>
<dbReference type="EMBL" id="CADCTP010000076">
    <property type="protein sequence ID" value="CAA9225415.1"/>
    <property type="molecule type" value="Genomic_DNA"/>
</dbReference>
<dbReference type="PANTHER" id="PTHR33361">
    <property type="entry name" value="GLR0591 PROTEIN"/>
    <property type="match status" value="1"/>
</dbReference>
<proteinExistence type="predicted"/>
<gene>
    <name evidence="1" type="ORF">AVDCRST_MAG41-718</name>
</gene>
<protein>
    <recommendedName>
        <fullName evidence="2">DUF885 domain-containing protein</fullName>
    </recommendedName>
</protein>
<dbReference type="PANTHER" id="PTHR33361:SF2">
    <property type="entry name" value="DUF885 DOMAIN-CONTAINING PROTEIN"/>
    <property type="match status" value="1"/>
</dbReference>
<organism evidence="1">
    <name type="scientific">uncultured Mycobacteriales bacterium</name>
    <dbReference type="NCBI Taxonomy" id="581187"/>
    <lineage>
        <taxon>Bacteria</taxon>
        <taxon>Bacillati</taxon>
        <taxon>Actinomycetota</taxon>
        <taxon>Actinomycetes</taxon>
        <taxon>Mycobacteriales</taxon>
        <taxon>environmental samples</taxon>
    </lineage>
</organism>
<evidence type="ECO:0000313" key="1">
    <source>
        <dbReference type="EMBL" id="CAA9225415.1"/>
    </source>
</evidence>
<accession>A0A6J4HIH8</accession>